<name>F9Q2Q8_STROR</name>
<accession>F9Q2Q8</accession>
<dbReference type="AlphaFoldDB" id="F9Q2Q8"/>
<proteinExistence type="predicted"/>
<reference evidence="1 2" key="1">
    <citation type="submission" date="2011-07" db="EMBL/GenBank/DDBJ databases">
        <authorList>
            <person name="Harkins D.M."/>
            <person name="Madupu R."/>
            <person name="Durkin A.S."/>
            <person name="Torralba M."/>
            <person name="Methe B."/>
            <person name="Sutton G.G."/>
            <person name="Nelson K.E."/>
        </authorList>
    </citation>
    <scope>NUCLEOTIDE SEQUENCE [LARGE SCALE GENOMIC DNA]</scope>
    <source>
        <strain evidence="1 2">SK313</strain>
    </source>
</reference>
<dbReference type="EMBL" id="AFUU01000003">
    <property type="protein sequence ID" value="EGV01421.1"/>
    <property type="molecule type" value="Genomic_DNA"/>
</dbReference>
<gene>
    <name evidence="1" type="ORF">HMPREF9950_1344</name>
</gene>
<sequence length="40" mass="4798">MDFSKSILYEISNKKWLAELLKIEKICYQMLVIILLESHL</sequence>
<comment type="caution">
    <text evidence="1">The sequence shown here is derived from an EMBL/GenBank/DDBJ whole genome shotgun (WGS) entry which is preliminary data.</text>
</comment>
<protein>
    <submittedName>
        <fullName evidence="1">Uncharacterized protein</fullName>
    </submittedName>
</protein>
<evidence type="ECO:0000313" key="2">
    <source>
        <dbReference type="Proteomes" id="UP000005621"/>
    </source>
</evidence>
<evidence type="ECO:0000313" key="1">
    <source>
        <dbReference type="EMBL" id="EGV01421.1"/>
    </source>
</evidence>
<dbReference type="Proteomes" id="UP000005621">
    <property type="component" value="Unassembled WGS sequence"/>
</dbReference>
<organism evidence="1 2">
    <name type="scientific">Streptococcus oralis SK313</name>
    <dbReference type="NCBI Taxonomy" id="1035190"/>
    <lineage>
        <taxon>Bacteria</taxon>
        <taxon>Bacillati</taxon>
        <taxon>Bacillota</taxon>
        <taxon>Bacilli</taxon>
        <taxon>Lactobacillales</taxon>
        <taxon>Streptococcaceae</taxon>
        <taxon>Streptococcus</taxon>
    </lineage>
</organism>